<name>A0AAW1S269_9CHLO</name>
<dbReference type="Proteomes" id="UP001438707">
    <property type="component" value="Unassembled WGS sequence"/>
</dbReference>
<dbReference type="GO" id="GO:0016491">
    <property type="term" value="F:oxidoreductase activity"/>
    <property type="evidence" value="ECO:0007669"/>
    <property type="project" value="InterPro"/>
</dbReference>
<dbReference type="InterPro" id="IPR017927">
    <property type="entry name" value="FAD-bd_FR_type"/>
</dbReference>
<evidence type="ECO:0000313" key="3">
    <source>
        <dbReference type="Proteomes" id="UP001438707"/>
    </source>
</evidence>
<protein>
    <recommendedName>
        <fullName evidence="1">FAD-binding FR-type domain-containing protein</fullName>
    </recommendedName>
</protein>
<dbReference type="InterPro" id="IPR001433">
    <property type="entry name" value="OxRdtase_FAD/NAD-bd"/>
</dbReference>
<keyword evidence="3" id="KW-1185">Reference proteome</keyword>
<dbReference type="SUPFAM" id="SSF63380">
    <property type="entry name" value="Riboflavin synthase domain-like"/>
    <property type="match status" value="1"/>
</dbReference>
<sequence>MGRTFHQFERKMQQAAGLSIDEIEATRGPFIRSYMPEQHQDFFSKLRLLWLSLRDKQGRPVVVALSGPEGFIKVPSENELLIVPHQAIDSALFYKGQHVGLLGLELHTRRRNRVNCVMEDVDGQGLRLRVGHSYGNCPKYIQVRHVAVEQDVKPAHTGASSQSGSSSLPSAQAELVSHSDTFFIATYTDLAEDGVQLGAIGCDISHRGGPPGFVKLEESSAGTLLTWPDYIGNNFFNTLGNILANGQVALMFVNFQNGNLLHLQGHAHVDLKDRSLPGAQRSVKLQLESWNWTPGGLPMKTTGDVEYSPYNPMPDANSSFVRCVRIQQAARGIKTFTFSRPETSHGRIPLQPLRYKPGQFGSFNFEGLEGKGKITNRTWTISSHPFETMQSGTFSISVKRDGLVSSWLHDHLEEGQKVGWSGVDGSFTPEPSTPHALLIAGGIGITPMRAMFHEFRRKGTPVTLLYSVRHSSEAAFAGELQQAAEASSGLICVHLTVTGKDEEWSGPVGRIDAALIQKLVRCTDTALVRHLVPDVKASTAYMCGPEAFMEGVKKSLTSLGLPSTAILSESFNF</sequence>
<dbReference type="PANTHER" id="PTHR42815:SF2">
    <property type="entry name" value="FAD-BINDING, PUTATIVE (AFU_ORTHOLOGUE AFUA_6G07600)-RELATED"/>
    <property type="match status" value="1"/>
</dbReference>
<dbReference type="InterPro" id="IPR039261">
    <property type="entry name" value="FNR_nucleotide-bd"/>
</dbReference>
<dbReference type="AlphaFoldDB" id="A0AAW1S269"/>
<evidence type="ECO:0000259" key="1">
    <source>
        <dbReference type="PROSITE" id="PS51384"/>
    </source>
</evidence>
<dbReference type="Pfam" id="PF00175">
    <property type="entry name" value="NAD_binding_1"/>
    <property type="match status" value="1"/>
</dbReference>
<evidence type="ECO:0000313" key="2">
    <source>
        <dbReference type="EMBL" id="KAK9840233.1"/>
    </source>
</evidence>
<proteinExistence type="predicted"/>
<dbReference type="Gene3D" id="2.40.30.10">
    <property type="entry name" value="Translation factors"/>
    <property type="match status" value="1"/>
</dbReference>
<dbReference type="PANTHER" id="PTHR42815">
    <property type="entry name" value="FAD-BINDING, PUTATIVE (AFU_ORTHOLOGUE AFUA_6G07600)-RELATED"/>
    <property type="match status" value="1"/>
</dbReference>
<accession>A0AAW1S269</accession>
<dbReference type="PROSITE" id="PS51384">
    <property type="entry name" value="FAD_FR"/>
    <property type="match status" value="1"/>
</dbReference>
<dbReference type="EMBL" id="JALJOS010000004">
    <property type="protein sequence ID" value="KAK9840233.1"/>
    <property type="molecule type" value="Genomic_DNA"/>
</dbReference>
<comment type="caution">
    <text evidence="2">The sequence shown here is derived from an EMBL/GenBank/DDBJ whole genome shotgun (WGS) entry which is preliminary data.</text>
</comment>
<dbReference type="InterPro" id="IPR012349">
    <property type="entry name" value="Split_barrel_FMN-bd"/>
</dbReference>
<dbReference type="PRINTS" id="PR00410">
    <property type="entry name" value="PHEHYDRXLASE"/>
</dbReference>
<dbReference type="Gene3D" id="3.40.50.80">
    <property type="entry name" value="Nucleotide-binding domain of ferredoxin-NADP reductase (FNR) module"/>
    <property type="match status" value="1"/>
</dbReference>
<organism evidence="2 3">
    <name type="scientific">Apatococcus lobatus</name>
    <dbReference type="NCBI Taxonomy" id="904363"/>
    <lineage>
        <taxon>Eukaryota</taxon>
        <taxon>Viridiplantae</taxon>
        <taxon>Chlorophyta</taxon>
        <taxon>core chlorophytes</taxon>
        <taxon>Trebouxiophyceae</taxon>
        <taxon>Chlorellales</taxon>
        <taxon>Chlorellaceae</taxon>
        <taxon>Apatococcus</taxon>
    </lineage>
</organism>
<gene>
    <name evidence="2" type="ORF">WJX74_005990</name>
</gene>
<dbReference type="SUPFAM" id="SSF52343">
    <property type="entry name" value="Ferredoxin reductase-like, C-terminal NADP-linked domain"/>
    <property type="match status" value="1"/>
</dbReference>
<dbReference type="InterPro" id="IPR017938">
    <property type="entry name" value="Riboflavin_synthase-like_b-brl"/>
</dbReference>
<reference evidence="2 3" key="1">
    <citation type="journal article" date="2024" name="Nat. Commun.">
        <title>Phylogenomics reveals the evolutionary origins of lichenization in chlorophyte algae.</title>
        <authorList>
            <person name="Puginier C."/>
            <person name="Libourel C."/>
            <person name="Otte J."/>
            <person name="Skaloud P."/>
            <person name="Haon M."/>
            <person name="Grisel S."/>
            <person name="Petersen M."/>
            <person name="Berrin J.G."/>
            <person name="Delaux P.M."/>
            <person name="Dal Grande F."/>
            <person name="Keller J."/>
        </authorList>
    </citation>
    <scope>NUCLEOTIDE SEQUENCE [LARGE SCALE GENOMIC DNA]</scope>
    <source>
        <strain evidence="2 3">SAG 2145</strain>
    </source>
</reference>
<feature type="domain" description="FAD-binding FR-type" evidence="1">
    <location>
        <begin position="316"/>
        <end position="430"/>
    </location>
</feature>
<dbReference type="Gene3D" id="2.30.110.10">
    <property type="entry name" value="Electron Transport, Fmn-binding Protein, Chain A"/>
    <property type="match status" value="1"/>
</dbReference>